<comment type="caution">
    <text evidence="2">The sequence shown here is derived from an EMBL/GenBank/DDBJ whole genome shotgun (WGS) entry which is preliminary data.</text>
</comment>
<feature type="region of interest" description="Disordered" evidence="1">
    <location>
        <begin position="1"/>
        <end position="106"/>
    </location>
</feature>
<reference evidence="2 3" key="1">
    <citation type="submission" date="2019-05" db="EMBL/GenBank/DDBJ databases">
        <title>Another draft genome of Portunus trituberculatus and its Hox gene families provides insights of decapod evolution.</title>
        <authorList>
            <person name="Jeong J.-H."/>
            <person name="Song I."/>
            <person name="Kim S."/>
            <person name="Choi T."/>
            <person name="Kim D."/>
            <person name="Ryu S."/>
            <person name="Kim W."/>
        </authorList>
    </citation>
    <scope>NUCLEOTIDE SEQUENCE [LARGE SCALE GENOMIC DNA]</scope>
    <source>
        <tissue evidence="2">Muscle</tissue>
    </source>
</reference>
<dbReference type="EMBL" id="VSRR010006787">
    <property type="protein sequence ID" value="MPC45563.1"/>
    <property type="molecule type" value="Genomic_DNA"/>
</dbReference>
<dbReference type="Proteomes" id="UP000324222">
    <property type="component" value="Unassembled WGS sequence"/>
</dbReference>
<sequence length="106" mass="11149">MLKWSDAHDGTPGAGAWLEPLRHPAGSLAPLYTPLSSGRSGATRRPRSRSTLTRPTGMRPPTLRHTTVGGGSPPTRQLSSALSPATPTTSLGAFTQNGATVERRFC</sequence>
<evidence type="ECO:0000256" key="1">
    <source>
        <dbReference type="SAM" id="MobiDB-lite"/>
    </source>
</evidence>
<protein>
    <submittedName>
        <fullName evidence="2">Uncharacterized protein</fullName>
    </submittedName>
</protein>
<dbReference type="AlphaFoldDB" id="A0A5B7FK80"/>
<feature type="compositionally biased region" description="Low complexity" evidence="1">
    <location>
        <begin position="78"/>
        <end position="91"/>
    </location>
</feature>
<evidence type="ECO:0000313" key="2">
    <source>
        <dbReference type="EMBL" id="MPC45563.1"/>
    </source>
</evidence>
<keyword evidence="3" id="KW-1185">Reference proteome</keyword>
<proteinExistence type="predicted"/>
<gene>
    <name evidence="2" type="ORF">E2C01_039266</name>
</gene>
<name>A0A5B7FK80_PORTR</name>
<accession>A0A5B7FK80</accession>
<organism evidence="2 3">
    <name type="scientific">Portunus trituberculatus</name>
    <name type="common">Swimming crab</name>
    <name type="synonym">Neptunus trituberculatus</name>
    <dbReference type="NCBI Taxonomy" id="210409"/>
    <lineage>
        <taxon>Eukaryota</taxon>
        <taxon>Metazoa</taxon>
        <taxon>Ecdysozoa</taxon>
        <taxon>Arthropoda</taxon>
        <taxon>Crustacea</taxon>
        <taxon>Multicrustacea</taxon>
        <taxon>Malacostraca</taxon>
        <taxon>Eumalacostraca</taxon>
        <taxon>Eucarida</taxon>
        <taxon>Decapoda</taxon>
        <taxon>Pleocyemata</taxon>
        <taxon>Brachyura</taxon>
        <taxon>Eubrachyura</taxon>
        <taxon>Portunoidea</taxon>
        <taxon>Portunidae</taxon>
        <taxon>Portuninae</taxon>
        <taxon>Portunus</taxon>
    </lineage>
</organism>
<evidence type="ECO:0000313" key="3">
    <source>
        <dbReference type="Proteomes" id="UP000324222"/>
    </source>
</evidence>